<evidence type="ECO:0000313" key="2">
    <source>
        <dbReference type="Proteomes" id="UP000598174"/>
    </source>
</evidence>
<accession>A0A919JA23</accession>
<keyword evidence="2" id="KW-1185">Reference proteome</keyword>
<dbReference type="RefSeq" id="WP_307835671.1">
    <property type="nucleotide sequence ID" value="NZ_BAAABP010000030.1"/>
</dbReference>
<protein>
    <submittedName>
        <fullName evidence="1">Uncharacterized protein</fullName>
    </submittedName>
</protein>
<comment type="caution">
    <text evidence="1">The sequence shown here is derived from an EMBL/GenBank/DDBJ whole genome shotgun (WGS) entry which is preliminary data.</text>
</comment>
<dbReference type="AlphaFoldDB" id="A0A919JA23"/>
<organism evidence="1 2">
    <name type="scientific">Paractinoplanes ferrugineus</name>
    <dbReference type="NCBI Taxonomy" id="113564"/>
    <lineage>
        <taxon>Bacteria</taxon>
        <taxon>Bacillati</taxon>
        <taxon>Actinomycetota</taxon>
        <taxon>Actinomycetes</taxon>
        <taxon>Micromonosporales</taxon>
        <taxon>Micromonosporaceae</taxon>
        <taxon>Paractinoplanes</taxon>
    </lineage>
</organism>
<evidence type="ECO:0000313" key="1">
    <source>
        <dbReference type="EMBL" id="GIE15823.1"/>
    </source>
</evidence>
<dbReference type="Pfam" id="PF20242">
    <property type="entry name" value="Emfourin"/>
    <property type="match status" value="1"/>
</dbReference>
<proteinExistence type="predicted"/>
<dbReference type="EMBL" id="BOMM01000073">
    <property type="protein sequence ID" value="GIE15823.1"/>
    <property type="molecule type" value="Genomic_DNA"/>
</dbReference>
<gene>
    <name evidence="1" type="ORF">Afe05nite_76630</name>
</gene>
<dbReference type="Proteomes" id="UP000598174">
    <property type="component" value="Unassembled WGS sequence"/>
</dbReference>
<sequence>MLGAVTEHVRVELQQSGGFAGFRVHKVLDSGEMPPVAAASLRQLVGALDFGALRSSGPGHGADLMHYGLTIERGSQRWQGSVSDPSIPAPLQPLLDFLTDYS</sequence>
<name>A0A919JA23_9ACTN</name>
<dbReference type="InterPro" id="IPR049457">
    <property type="entry name" value="Emfourin"/>
</dbReference>
<reference evidence="1" key="1">
    <citation type="submission" date="2021-01" db="EMBL/GenBank/DDBJ databases">
        <title>Whole genome shotgun sequence of Actinoplanes ferrugineus NBRC 15555.</title>
        <authorList>
            <person name="Komaki H."/>
            <person name="Tamura T."/>
        </authorList>
    </citation>
    <scope>NUCLEOTIDE SEQUENCE</scope>
    <source>
        <strain evidence="1">NBRC 15555</strain>
    </source>
</reference>